<dbReference type="RefSeq" id="WP_110397596.1">
    <property type="nucleotide sequence ID" value="NZ_JBHUHB010000001.1"/>
</dbReference>
<comment type="caution">
    <text evidence="2">The sequence shown here is derived from an EMBL/GenBank/DDBJ whole genome shotgun (WGS) entry which is preliminary data.</text>
</comment>
<dbReference type="PANTHER" id="PTHR33442">
    <property type="entry name" value="TRANS-3-HYDROXY-L-PROLINE DEHYDRATASE"/>
    <property type="match status" value="1"/>
</dbReference>
<dbReference type="InterPro" id="IPR008794">
    <property type="entry name" value="Pro_racemase_fam"/>
</dbReference>
<dbReference type="OrthoDB" id="181267at2"/>
<evidence type="ECO:0000313" key="2">
    <source>
        <dbReference type="EMBL" id="PXW80454.1"/>
    </source>
</evidence>
<dbReference type="Pfam" id="PF05544">
    <property type="entry name" value="Pro_racemase"/>
    <property type="match status" value="1"/>
</dbReference>
<evidence type="ECO:0000313" key="3">
    <source>
        <dbReference type="Proteomes" id="UP000247978"/>
    </source>
</evidence>
<sequence length="304" mass="34340">MLINKMFSSIDVHVLGEAYRIVVQSPILLSNGDVHVNNQVLQNNFSTEKKLLLNEPRGHRGINGCLILPSKTANYQLLFFNHENVATFKYEGLAASLTALLETGNLQRTKDDIYQIETNKGIYNIEANIVNGEVINIQIENKHAHIMELSDEFRKVSIDNDRNYLVYELPNFIKSIDIINLEAITTWGIEKTSQLNEQSVCYEGVILTKKQASSLQHFKTVTFEKDGYIKRTPGIDSTVAIFTSVVKDASTNIQNETIFKSRLTATKVTGSEGKYILRLRPFVTGSHQFILDNDDPLKNGFLLK</sequence>
<dbReference type="EMBL" id="QJJQ01000027">
    <property type="protein sequence ID" value="PXW80454.1"/>
    <property type="molecule type" value="Genomic_DNA"/>
</dbReference>
<dbReference type="SUPFAM" id="SSF54506">
    <property type="entry name" value="Diaminopimelate epimerase-like"/>
    <property type="match status" value="1"/>
</dbReference>
<dbReference type="PANTHER" id="PTHR33442:SF1">
    <property type="entry name" value="TRANS-3-HYDROXY-L-PROLINE DEHYDRATASE"/>
    <property type="match status" value="1"/>
</dbReference>
<protein>
    <submittedName>
        <fullName evidence="2">Proline racemase</fullName>
    </submittedName>
</protein>
<reference evidence="2 3" key="1">
    <citation type="submission" date="2018-05" db="EMBL/GenBank/DDBJ databases">
        <title>Genomic Encyclopedia of Type Strains, Phase IV (KMG-IV): sequencing the most valuable type-strain genomes for metagenomic binning, comparative biology and taxonomic classification.</title>
        <authorList>
            <person name="Goeker M."/>
        </authorList>
    </citation>
    <scope>NUCLEOTIDE SEQUENCE [LARGE SCALE GENOMIC DNA]</scope>
    <source>
        <strain evidence="2 3">DSM 28556</strain>
    </source>
</reference>
<dbReference type="Gene3D" id="3.10.310.10">
    <property type="entry name" value="Diaminopimelate Epimerase, Chain A, domain 1"/>
    <property type="match status" value="2"/>
</dbReference>
<evidence type="ECO:0000256" key="1">
    <source>
        <dbReference type="ARBA" id="ARBA00007529"/>
    </source>
</evidence>
<comment type="similarity">
    <text evidence="1">Belongs to the proline racemase family.</text>
</comment>
<accession>A0A2V3VGY7</accession>
<keyword evidence="3" id="KW-1185">Reference proteome</keyword>
<dbReference type="AlphaFoldDB" id="A0A2V3VGY7"/>
<proteinExistence type="inferred from homology"/>
<name>A0A2V3VGY7_9BACI</name>
<organism evidence="2 3">
    <name type="scientific">Pseudogracilibacillus auburnensis</name>
    <dbReference type="NCBI Taxonomy" id="1494959"/>
    <lineage>
        <taxon>Bacteria</taxon>
        <taxon>Bacillati</taxon>
        <taxon>Bacillota</taxon>
        <taxon>Bacilli</taxon>
        <taxon>Bacillales</taxon>
        <taxon>Bacillaceae</taxon>
        <taxon>Pseudogracilibacillus</taxon>
    </lineage>
</organism>
<dbReference type="Proteomes" id="UP000247978">
    <property type="component" value="Unassembled WGS sequence"/>
</dbReference>
<dbReference type="GO" id="GO:0047580">
    <property type="term" value="F:4-hydroxyproline epimerase activity"/>
    <property type="evidence" value="ECO:0007669"/>
    <property type="project" value="TreeGrafter"/>
</dbReference>
<gene>
    <name evidence="2" type="ORF">DFR56_12724</name>
</gene>